<dbReference type="Pfam" id="PF00355">
    <property type="entry name" value="Rieske"/>
    <property type="match status" value="1"/>
</dbReference>
<dbReference type="EMBL" id="WEGI01000003">
    <property type="protein sequence ID" value="MQY26182.1"/>
    <property type="molecule type" value="Genomic_DNA"/>
</dbReference>
<evidence type="ECO:0000256" key="2">
    <source>
        <dbReference type="ARBA" id="ARBA00022714"/>
    </source>
</evidence>
<comment type="caution">
    <text evidence="10">The sequence shown here is derived from an EMBL/GenBank/DDBJ whole genome shotgun (WGS) entry which is preliminary data.</text>
</comment>
<gene>
    <name evidence="10" type="primary">hcaE_3</name>
    <name evidence="10" type="ORF">NRB56_17430</name>
</gene>
<dbReference type="PANTHER" id="PTHR43756">
    <property type="entry name" value="CHOLINE MONOOXYGENASE, CHLOROPLASTIC"/>
    <property type="match status" value="1"/>
</dbReference>
<dbReference type="GO" id="GO:0005506">
    <property type="term" value="F:iron ion binding"/>
    <property type="evidence" value="ECO:0007669"/>
    <property type="project" value="InterPro"/>
</dbReference>
<evidence type="ECO:0000256" key="3">
    <source>
        <dbReference type="ARBA" id="ARBA00022723"/>
    </source>
</evidence>
<evidence type="ECO:0000256" key="5">
    <source>
        <dbReference type="ARBA" id="ARBA00023004"/>
    </source>
</evidence>
<organism evidence="10 11">
    <name type="scientific">Nocardia aurantia</name>
    <dbReference type="NCBI Taxonomy" id="2585199"/>
    <lineage>
        <taxon>Bacteria</taxon>
        <taxon>Bacillati</taxon>
        <taxon>Actinomycetota</taxon>
        <taxon>Actinomycetes</taxon>
        <taxon>Mycobacteriales</taxon>
        <taxon>Nocardiaceae</taxon>
        <taxon>Nocardia</taxon>
    </lineage>
</organism>
<dbReference type="CDD" id="cd03469">
    <property type="entry name" value="Rieske_RO_Alpha_N"/>
    <property type="match status" value="1"/>
</dbReference>
<protein>
    <submittedName>
        <fullName evidence="10">3-phenylpropionate/cinnamic acid dioxygenase subunit alpha</fullName>
        <ecNumber evidence="10">1.14.12.19</ecNumber>
    </submittedName>
</protein>
<keyword evidence="4 10" id="KW-0560">Oxidoreductase</keyword>
<accession>A0A7K0DLL5</accession>
<dbReference type="InterPro" id="IPR001663">
    <property type="entry name" value="Rng_hydr_dOase-A"/>
</dbReference>
<keyword evidence="10" id="KW-0223">Dioxygenase</keyword>
<evidence type="ECO:0000256" key="8">
    <source>
        <dbReference type="SAM" id="MobiDB-lite"/>
    </source>
</evidence>
<evidence type="ECO:0000256" key="6">
    <source>
        <dbReference type="ARBA" id="ARBA00023014"/>
    </source>
</evidence>
<keyword evidence="2" id="KW-0001">2Fe-2S</keyword>
<keyword evidence="11" id="KW-1185">Reference proteome</keyword>
<dbReference type="SUPFAM" id="SSF55961">
    <property type="entry name" value="Bet v1-like"/>
    <property type="match status" value="1"/>
</dbReference>
<dbReference type="Gene3D" id="2.102.10.10">
    <property type="entry name" value="Rieske [2Fe-2S] iron-sulphur domain"/>
    <property type="match status" value="1"/>
</dbReference>
<feature type="domain" description="Rieske" evidence="9">
    <location>
        <begin position="54"/>
        <end position="161"/>
    </location>
</feature>
<feature type="region of interest" description="Disordered" evidence="8">
    <location>
        <begin position="390"/>
        <end position="409"/>
    </location>
</feature>
<dbReference type="InterPro" id="IPR015879">
    <property type="entry name" value="Ring_hydroxy_dOase_asu_C_dom"/>
</dbReference>
<evidence type="ECO:0000313" key="11">
    <source>
        <dbReference type="Proteomes" id="UP000431401"/>
    </source>
</evidence>
<keyword evidence="6" id="KW-0411">Iron-sulfur</keyword>
<dbReference type="PRINTS" id="PR00090">
    <property type="entry name" value="RNGDIOXGNASE"/>
</dbReference>
<keyword evidence="5" id="KW-0408">Iron</keyword>
<comment type="cofactor">
    <cofactor evidence="1">
        <name>Fe cation</name>
        <dbReference type="ChEBI" id="CHEBI:24875"/>
    </cofactor>
</comment>
<dbReference type="GO" id="GO:0008695">
    <property type="term" value="F:3-phenylpropionate dioxygenase activity"/>
    <property type="evidence" value="ECO:0007669"/>
    <property type="project" value="UniProtKB-EC"/>
</dbReference>
<dbReference type="AlphaFoldDB" id="A0A7K0DLL5"/>
<evidence type="ECO:0000256" key="7">
    <source>
        <dbReference type="ARBA" id="ARBA00023027"/>
    </source>
</evidence>
<dbReference type="PROSITE" id="PS51296">
    <property type="entry name" value="RIESKE"/>
    <property type="match status" value="1"/>
</dbReference>
<dbReference type="InterPro" id="IPR036922">
    <property type="entry name" value="Rieske_2Fe-2S_sf"/>
</dbReference>
<proteinExistence type="predicted"/>
<evidence type="ECO:0000256" key="1">
    <source>
        <dbReference type="ARBA" id="ARBA00001962"/>
    </source>
</evidence>
<dbReference type="InterPro" id="IPR017941">
    <property type="entry name" value="Rieske_2Fe-2S"/>
</dbReference>
<name>A0A7K0DLL5_9NOCA</name>
<evidence type="ECO:0000256" key="4">
    <source>
        <dbReference type="ARBA" id="ARBA00023002"/>
    </source>
</evidence>
<dbReference type="InterPro" id="IPR015881">
    <property type="entry name" value="ARHD_Rieske_2Fe_2S"/>
</dbReference>
<dbReference type="Proteomes" id="UP000431401">
    <property type="component" value="Unassembled WGS sequence"/>
</dbReference>
<reference evidence="10 11" key="1">
    <citation type="submission" date="2019-10" db="EMBL/GenBank/DDBJ databases">
        <title>Nocardia macrotermitis sp. nov. and Nocardia aurantia sp. nov., isolated from the gut of fungus growing-termite Macrotermes natalensis.</title>
        <authorList>
            <person name="Benndorf R."/>
            <person name="Schwitalla J."/>
            <person name="Martin K."/>
            <person name="De Beer W."/>
            <person name="Kaster A.-K."/>
            <person name="Vollmers J."/>
            <person name="Poulsen M."/>
            <person name="Beemelmanns C."/>
        </authorList>
    </citation>
    <scope>NUCLEOTIDE SEQUENCE [LARGE SCALE GENOMIC DNA]</scope>
    <source>
        <strain evidence="10 11">RB56</strain>
    </source>
</reference>
<dbReference type="GO" id="GO:0004497">
    <property type="term" value="F:monooxygenase activity"/>
    <property type="evidence" value="ECO:0007669"/>
    <property type="project" value="UniProtKB-ARBA"/>
</dbReference>
<keyword evidence="3" id="KW-0479">Metal-binding</keyword>
<evidence type="ECO:0000259" key="9">
    <source>
        <dbReference type="PROSITE" id="PS51296"/>
    </source>
</evidence>
<dbReference type="OrthoDB" id="5243643at2"/>
<dbReference type="PROSITE" id="PS00570">
    <property type="entry name" value="RING_HYDROXYL_ALPHA"/>
    <property type="match status" value="1"/>
</dbReference>
<dbReference type="EC" id="1.14.12.19" evidence="10"/>
<dbReference type="Gene3D" id="3.90.380.10">
    <property type="entry name" value="Naphthalene 1,2-dioxygenase Alpha Subunit, Chain A, domain 1"/>
    <property type="match status" value="2"/>
</dbReference>
<evidence type="ECO:0000313" key="10">
    <source>
        <dbReference type="EMBL" id="MQY26182.1"/>
    </source>
</evidence>
<dbReference type="Pfam" id="PF00848">
    <property type="entry name" value="Ring_hydroxyl_A"/>
    <property type="match status" value="1"/>
</dbReference>
<feature type="compositionally biased region" description="Low complexity" evidence="8">
    <location>
        <begin position="396"/>
        <end position="409"/>
    </location>
</feature>
<dbReference type="PANTHER" id="PTHR43756:SF5">
    <property type="entry name" value="CHOLINE MONOOXYGENASE, CHLOROPLASTIC"/>
    <property type="match status" value="1"/>
</dbReference>
<keyword evidence="7" id="KW-0520">NAD</keyword>
<dbReference type="SUPFAM" id="SSF50022">
    <property type="entry name" value="ISP domain"/>
    <property type="match status" value="1"/>
</dbReference>
<sequence length="409" mass="45515">MDREALEYQLAHRLLDHLEHRTTDLADSILELPTDIYSADRHREELDVLFHRQPVVLCLSGALPGPGTYRTVDLCGTPILLTRDENGKVRALANVCRHRGVRVVDGAGAAKRFTCPFHAWTYDLEGKLVAVTSSEFFTGLCTAEKGLVELPVAEGYGLIVGRLRPGDPIDIDDYLGPGLVDELAMLDFADWEIFSEPHVHPVAGNWKVTLDTFRENYHFRFLHRRTLATYAHGGVLTFDSFGPHLRNCSALKSIDALRELPEAEWGDVGQHISLQYALFPNTNITFDSRHVELWQIVPIDEKSCEVVHTAYLRPGLSDAEREKYAEMAPWICETVVDGEDFWVAGRTEPGLHAGLLDSILFGRNEPAPQHLHRGFEAALDAAREAASDYAAREAASDSAARESAVPQGK</sequence>
<dbReference type="RefSeq" id="WP_153340133.1">
    <property type="nucleotide sequence ID" value="NZ_WEGI01000003.1"/>
</dbReference>
<dbReference type="GO" id="GO:0051537">
    <property type="term" value="F:2 iron, 2 sulfur cluster binding"/>
    <property type="evidence" value="ECO:0007669"/>
    <property type="project" value="UniProtKB-KW"/>
</dbReference>